<dbReference type="AlphaFoldDB" id="A0A328TM23"/>
<dbReference type="Proteomes" id="UP000244334">
    <property type="component" value="Unassembled WGS sequence"/>
</dbReference>
<keyword evidence="3" id="KW-1185">Reference proteome</keyword>
<organism evidence="2 3">
    <name type="scientific">Candidatus Erwinia dacicola</name>
    <dbReference type="NCBI Taxonomy" id="252393"/>
    <lineage>
        <taxon>Bacteria</taxon>
        <taxon>Pseudomonadati</taxon>
        <taxon>Pseudomonadota</taxon>
        <taxon>Gammaproteobacteria</taxon>
        <taxon>Enterobacterales</taxon>
        <taxon>Erwiniaceae</taxon>
        <taxon>Erwinia</taxon>
    </lineage>
</organism>
<feature type="transmembrane region" description="Helical" evidence="1">
    <location>
        <begin position="16"/>
        <end position="34"/>
    </location>
</feature>
<accession>A0A328TM23</accession>
<evidence type="ECO:0000313" key="2">
    <source>
        <dbReference type="EMBL" id="RAP70221.1"/>
    </source>
</evidence>
<keyword evidence="1" id="KW-1133">Transmembrane helix</keyword>
<dbReference type="EMBL" id="LJAM02000418">
    <property type="protein sequence ID" value="RAP70221.1"/>
    <property type="molecule type" value="Genomic_DNA"/>
</dbReference>
<sequence length="51" mass="6213">MITYYSTKPLNRRAVMIYYALLMISTALIIFAGYKHYKQTHTRQLHCLRYR</sequence>
<protein>
    <submittedName>
        <fullName evidence="2">Uncharacterized protein</fullName>
    </submittedName>
</protein>
<proteinExistence type="predicted"/>
<evidence type="ECO:0000313" key="3">
    <source>
        <dbReference type="Proteomes" id="UP000244334"/>
    </source>
</evidence>
<evidence type="ECO:0000256" key="1">
    <source>
        <dbReference type="SAM" id="Phobius"/>
    </source>
</evidence>
<keyword evidence="1" id="KW-0472">Membrane</keyword>
<name>A0A328TM23_9GAMM</name>
<reference evidence="2" key="1">
    <citation type="submission" date="2018-04" db="EMBL/GenBank/DDBJ databases">
        <title>Genomes of the Obligate Erwinia dacicola and Facultative Enterobacter sp. OLF Endosymbionts of the Olive Fruit fly, Bactrocera oleae.</title>
        <authorList>
            <person name="Estes A.M."/>
            <person name="Hearn D.J."/>
            <person name="Agarwal S."/>
            <person name="Pierson E.A."/>
            <person name="Dunning-Hotopp J.C."/>
        </authorList>
    </citation>
    <scope>NUCLEOTIDE SEQUENCE [LARGE SCALE GENOMIC DNA]</scope>
    <source>
        <strain evidence="2">Oroville</strain>
    </source>
</reference>
<keyword evidence="1" id="KW-0812">Transmembrane</keyword>
<gene>
    <name evidence="2" type="ORF">ACZ87_02977</name>
</gene>
<comment type="caution">
    <text evidence="2">The sequence shown here is derived from an EMBL/GenBank/DDBJ whole genome shotgun (WGS) entry which is preliminary data.</text>
</comment>